<keyword evidence="1" id="KW-0812">Transmembrane</keyword>
<dbReference type="PANTHER" id="PTHR32309:SF31">
    <property type="entry name" value="CAPSULAR EXOPOLYSACCHARIDE FAMILY"/>
    <property type="match status" value="1"/>
</dbReference>
<evidence type="ECO:0000256" key="1">
    <source>
        <dbReference type="SAM" id="Phobius"/>
    </source>
</evidence>
<name>A0A1G9Y6N2_9SPHI</name>
<keyword evidence="1" id="KW-0472">Membrane</keyword>
<organism evidence="2 3">
    <name type="scientific">Daejeonella rubra</name>
    <dbReference type="NCBI Taxonomy" id="990371"/>
    <lineage>
        <taxon>Bacteria</taxon>
        <taxon>Pseudomonadati</taxon>
        <taxon>Bacteroidota</taxon>
        <taxon>Sphingobacteriia</taxon>
        <taxon>Sphingobacteriales</taxon>
        <taxon>Sphingobacteriaceae</taxon>
        <taxon>Daejeonella</taxon>
    </lineage>
</organism>
<dbReference type="STRING" id="990371.SAMN05421813_1367"/>
<gene>
    <name evidence="2" type="ORF">SAMN05421813_1367</name>
</gene>
<evidence type="ECO:0000313" key="2">
    <source>
        <dbReference type="EMBL" id="SDN04738.1"/>
    </source>
</evidence>
<proteinExistence type="predicted"/>
<dbReference type="InterPro" id="IPR050445">
    <property type="entry name" value="Bact_polysacc_biosynth/exp"/>
</dbReference>
<dbReference type="AlphaFoldDB" id="A0A1G9Y6N2"/>
<reference evidence="3" key="1">
    <citation type="submission" date="2016-10" db="EMBL/GenBank/DDBJ databases">
        <authorList>
            <person name="Varghese N."/>
            <person name="Submissions S."/>
        </authorList>
    </citation>
    <scope>NUCLEOTIDE SEQUENCE [LARGE SCALE GENOMIC DNA]</scope>
    <source>
        <strain evidence="3">DSM 24536</strain>
    </source>
</reference>
<sequence length="356" mass="40361">MEEKTYNKLHEEEYTFRNALNNRKDDILYLWKKKFSIIPAAIIGAALGLFLAWYKPVTYTSRVTFVVDDTKGGSGGSMLSALAGQFGFDIGGMMNTGGVLAGDNVQQLLKSETLIKQALLSPYDSLNKDHTLADKYAEAYKLKQKWTKYTENDSLISFPADKSKYTRLQDSLLQDITLRIIKTDFSISKPDKKLTFFEANATMRDEKLSQLFCTRIIQTSTNFYIETKTKKLRNSITLLTSRKDSIERVLNKKTYSALAANQILLDANPAYPTINLSGELQERDKMVLSTIYAEVVKNLEASKTMLMQETPTIQIVDVSEYPLKKNRLKYLKTSVMAAAVAVLLYAMFLVFSRKQL</sequence>
<dbReference type="Proteomes" id="UP000199226">
    <property type="component" value="Unassembled WGS sequence"/>
</dbReference>
<dbReference type="EMBL" id="FNHH01000036">
    <property type="protein sequence ID" value="SDN04738.1"/>
    <property type="molecule type" value="Genomic_DNA"/>
</dbReference>
<dbReference type="OrthoDB" id="745212at2"/>
<keyword evidence="3" id="KW-1185">Reference proteome</keyword>
<feature type="transmembrane region" description="Helical" evidence="1">
    <location>
        <begin position="35"/>
        <end position="54"/>
    </location>
</feature>
<keyword evidence="1" id="KW-1133">Transmembrane helix</keyword>
<dbReference type="RefSeq" id="WP_090706841.1">
    <property type="nucleotide sequence ID" value="NZ_FNHH01000036.1"/>
</dbReference>
<feature type="transmembrane region" description="Helical" evidence="1">
    <location>
        <begin position="330"/>
        <end position="351"/>
    </location>
</feature>
<evidence type="ECO:0000313" key="3">
    <source>
        <dbReference type="Proteomes" id="UP000199226"/>
    </source>
</evidence>
<accession>A0A1G9Y6N2</accession>
<dbReference type="PANTHER" id="PTHR32309">
    <property type="entry name" value="TYROSINE-PROTEIN KINASE"/>
    <property type="match status" value="1"/>
</dbReference>
<protein>
    <submittedName>
        <fullName evidence="2">Chain length determinant protein</fullName>
    </submittedName>
</protein>